<organism evidence="1 2">
    <name type="scientific">Pandoraea iniqua</name>
    <dbReference type="NCBI Taxonomy" id="2508288"/>
    <lineage>
        <taxon>Bacteria</taxon>
        <taxon>Pseudomonadati</taxon>
        <taxon>Pseudomonadota</taxon>
        <taxon>Betaproteobacteria</taxon>
        <taxon>Burkholderiales</taxon>
        <taxon>Burkholderiaceae</taxon>
        <taxon>Pandoraea</taxon>
    </lineage>
</organism>
<keyword evidence="2" id="KW-1185">Reference proteome</keyword>
<evidence type="ECO:0000313" key="1">
    <source>
        <dbReference type="EMBL" id="VVE47034.1"/>
    </source>
</evidence>
<dbReference type="InterPro" id="IPR052546">
    <property type="entry name" value="Transposase_8_domain"/>
</dbReference>
<proteinExistence type="predicted"/>
<dbReference type="AlphaFoldDB" id="A0A5E4YEB2"/>
<accession>A0A5E4YEB2</accession>
<sequence length="139" mass="16041">MEDLCARHKILEQTFYRSRIKFGGMDVGAALRLKDLKSENERLTRLTAEQWLTIDDVKELCRKKECLDCAAAAPLRYEQRHAFAQLVDRHAGLGELKESDDLLIRNCFFMPLLFFFETGLYRLHVESVIEGGQYAVAVN</sequence>
<name>A0A5E4YEB2_9BURK</name>
<dbReference type="PANTHER" id="PTHR33609:SF1">
    <property type="entry name" value="TRANSPOSASE"/>
    <property type="match status" value="1"/>
</dbReference>
<protein>
    <submittedName>
        <fullName evidence="1">Transposase</fullName>
    </submittedName>
</protein>
<reference evidence="1 2" key="1">
    <citation type="submission" date="2019-08" db="EMBL/GenBank/DDBJ databases">
        <authorList>
            <person name="Peeters C."/>
        </authorList>
    </citation>
    <scope>NUCLEOTIDE SEQUENCE [LARGE SCALE GENOMIC DNA]</scope>
    <source>
        <strain evidence="1 2">LMG 31115</strain>
    </source>
</reference>
<gene>
    <name evidence="1" type="ORF">PIN31115_04444</name>
</gene>
<dbReference type="EMBL" id="CABPSI010000005">
    <property type="protein sequence ID" value="VVE47034.1"/>
    <property type="molecule type" value="Genomic_DNA"/>
</dbReference>
<evidence type="ECO:0000313" key="2">
    <source>
        <dbReference type="Proteomes" id="UP000333828"/>
    </source>
</evidence>
<dbReference type="Proteomes" id="UP000333828">
    <property type="component" value="Unassembled WGS sequence"/>
</dbReference>
<dbReference type="PANTHER" id="PTHR33609">
    <property type="entry name" value="LOW CALCIUM RESPONSE LOCUS PROTEIN S"/>
    <property type="match status" value="1"/>
</dbReference>